<keyword evidence="6" id="KW-0862">Zinc</keyword>
<dbReference type="InterPro" id="IPR011333">
    <property type="entry name" value="SKP1/BTB/POZ_sf"/>
</dbReference>
<keyword evidence="7" id="KW-0805">Transcription regulation</keyword>
<dbReference type="FunFam" id="3.30.160.60:FF:000446">
    <property type="entry name" value="Zinc finger protein"/>
    <property type="match status" value="2"/>
</dbReference>
<comment type="caution">
    <text evidence="14">The sequence shown here is derived from an EMBL/GenBank/DDBJ whole genome shotgun (WGS) entry which is preliminary data.</text>
</comment>
<dbReference type="AlphaFoldDB" id="A0A834XSL0"/>
<evidence type="ECO:0000256" key="7">
    <source>
        <dbReference type="ARBA" id="ARBA00023015"/>
    </source>
</evidence>
<evidence type="ECO:0000256" key="9">
    <source>
        <dbReference type="ARBA" id="ARBA00023163"/>
    </source>
</evidence>
<feature type="domain" description="BTB" evidence="12">
    <location>
        <begin position="28"/>
        <end position="99"/>
    </location>
</feature>
<sequence>MNQAVKLSSGTKIIGDYLKNLMISQTFADVALCCMNGQRFFAHRLVLSAASPYLQEVLLSHDKLIGNYDFITIILPEIEAHDLSALLGFVYTGSTSIPPERFQSFLQTANVLKIQIPPLPIILDISSSSLSINNPKDCNNNCLENKNNHLIYSSPIQDYPVDDFCLNLKKTSVISPTVNSIPKCHVANRVSASPWCQLTEPHHFSRQQSNELHDYSSIAPVIGPFTSTSISHSPSKVELERSLNVGNSTASSRAIISTEKESKSHTIEKKIHDQNVDGNDGSNDSPKILTALLNQSTVSHSDLSNKNQYKNEKINKIISQQNHQYNCQICNKEFRSKSSLKIHERTHSGKKPFRCLDCRKEFSQLRNYKYHRSQHEGTGEYSATCPECGKYFNDKGYLGSHMKIHRNRKEYSCEECGKSFNQRVAYNMHVKIHSDIKPHRCDECGKSFSRKTLLKQHFRTHSGERPYQCHICHKAFADRSNMTLHTRLHSGVKPYQCDICSKSFTKKHHLKTHINYHTGTKPYQCTNCKMTFSQSSNMRTHYKKCVVNKPSDKRDNAIDKDHDKNNIILRDVNRFIL</sequence>
<dbReference type="EMBL" id="JACMRX010000005">
    <property type="protein sequence ID" value="KAF7990031.1"/>
    <property type="molecule type" value="Genomic_DNA"/>
</dbReference>
<keyword evidence="9" id="KW-0804">Transcription</keyword>
<keyword evidence="3" id="KW-0479">Metal-binding</keyword>
<dbReference type="GO" id="GO:0003700">
    <property type="term" value="F:DNA-binding transcription factor activity"/>
    <property type="evidence" value="ECO:0007669"/>
    <property type="project" value="TreeGrafter"/>
</dbReference>
<reference evidence="14 15" key="1">
    <citation type="submission" date="2020-08" db="EMBL/GenBank/DDBJ databases">
        <title>Aphidius gifuensis genome sequencing and assembly.</title>
        <authorList>
            <person name="Du Z."/>
        </authorList>
    </citation>
    <scope>NUCLEOTIDE SEQUENCE [LARGE SCALE GENOMIC DNA]</scope>
    <source>
        <strain evidence="14">YNYX2018</strain>
        <tissue evidence="14">Adults</tissue>
    </source>
</reference>
<dbReference type="PANTHER" id="PTHR24390">
    <property type="entry name" value="ZINC FINGER PROTEIN"/>
    <property type="match status" value="1"/>
</dbReference>
<feature type="domain" description="C2H2-type" evidence="13">
    <location>
        <begin position="411"/>
        <end position="438"/>
    </location>
</feature>
<proteinExistence type="inferred from homology"/>
<dbReference type="OrthoDB" id="6077919at2759"/>
<evidence type="ECO:0000256" key="4">
    <source>
        <dbReference type="ARBA" id="ARBA00022737"/>
    </source>
</evidence>
<dbReference type="InterPro" id="IPR013087">
    <property type="entry name" value="Znf_C2H2_type"/>
</dbReference>
<dbReference type="InterPro" id="IPR000210">
    <property type="entry name" value="BTB/POZ_dom"/>
</dbReference>
<dbReference type="InterPro" id="IPR036236">
    <property type="entry name" value="Znf_C2H2_sf"/>
</dbReference>
<dbReference type="PROSITE" id="PS50097">
    <property type="entry name" value="BTB"/>
    <property type="match status" value="1"/>
</dbReference>
<dbReference type="PROSITE" id="PS00028">
    <property type="entry name" value="ZINC_FINGER_C2H2_1"/>
    <property type="match status" value="7"/>
</dbReference>
<dbReference type="PROSITE" id="PS50157">
    <property type="entry name" value="ZINC_FINGER_C2H2_2"/>
    <property type="match status" value="8"/>
</dbReference>
<dbReference type="GO" id="GO:0006357">
    <property type="term" value="P:regulation of transcription by RNA polymerase II"/>
    <property type="evidence" value="ECO:0007669"/>
    <property type="project" value="UniProtKB-ARBA"/>
</dbReference>
<feature type="domain" description="C2H2-type" evidence="13">
    <location>
        <begin position="523"/>
        <end position="550"/>
    </location>
</feature>
<accession>A0A834XSL0</accession>
<dbReference type="SMART" id="SM00225">
    <property type="entry name" value="BTB"/>
    <property type="match status" value="1"/>
</dbReference>
<dbReference type="PANTHER" id="PTHR24390:SF159">
    <property type="entry name" value="GROWTH FACTOR INDEPENDENT 1 TRANSCRIPTIONAL REPRESSOR"/>
    <property type="match status" value="1"/>
</dbReference>
<dbReference type="FunFam" id="3.30.160.60:FF:000744">
    <property type="entry name" value="zinc finger E-box-binding homeobox 1"/>
    <property type="match status" value="1"/>
</dbReference>
<feature type="domain" description="C2H2-type" evidence="13">
    <location>
        <begin position="325"/>
        <end position="352"/>
    </location>
</feature>
<evidence type="ECO:0000256" key="5">
    <source>
        <dbReference type="ARBA" id="ARBA00022771"/>
    </source>
</evidence>
<dbReference type="FunFam" id="3.30.160.60:FF:000325">
    <property type="entry name" value="ZFP90 zinc finger protein"/>
    <property type="match status" value="1"/>
</dbReference>
<name>A0A834XSL0_APHGI</name>
<dbReference type="Pfam" id="PF00096">
    <property type="entry name" value="zf-C2H2"/>
    <property type="match status" value="7"/>
</dbReference>
<evidence type="ECO:0000256" key="6">
    <source>
        <dbReference type="ARBA" id="ARBA00022833"/>
    </source>
</evidence>
<dbReference type="Pfam" id="PF00651">
    <property type="entry name" value="BTB"/>
    <property type="match status" value="1"/>
</dbReference>
<dbReference type="FunFam" id="3.30.160.60:FF:001573">
    <property type="entry name" value="Zinc finger protein 407"/>
    <property type="match status" value="1"/>
</dbReference>
<feature type="domain" description="C2H2-type" evidence="13">
    <location>
        <begin position="495"/>
        <end position="522"/>
    </location>
</feature>
<evidence type="ECO:0000256" key="11">
    <source>
        <dbReference type="PROSITE-ProRule" id="PRU00042"/>
    </source>
</evidence>
<feature type="domain" description="C2H2-type" evidence="13">
    <location>
        <begin position="353"/>
        <end position="380"/>
    </location>
</feature>
<keyword evidence="10" id="KW-0539">Nucleus</keyword>
<keyword evidence="5 11" id="KW-0863">Zinc-finger</keyword>
<evidence type="ECO:0000256" key="3">
    <source>
        <dbReference type="ARBA" id="ARBA00022723"/>
    </source>
</evidence>
<dbReference type="GO" id="GO:0005634">
    <property type="term" value="C:nucleus"/>
    <property type="evidence" value="ECO:0007669"/>
    <property type="project" value="UniProtKB-SubCell"/>
</dbReference>
<dbReference type="Gene3D" id="3.30.710.10">
    <property type="entry name" value="Potassium Channel Kv1.1, Chain A"/>
    <property type="match status" value="1"/>
</dbReference>
<dbReference type="SUPFAM" id="SSF54695">
    <property type="entry name" value="POZ domain"/>
    <property type="match status" value="1"/>
</dbReference>
<feature type="domain" description="C2H2-type" evidence="13">
    <location>
        <begin position="383"/>
        <end position="410"/>
    </location>
</feature>
<evidence type="ECO:0000256" key="8">
    <source>
        <dbReference type="ARBA" id="ARBA00023125"/>
    </source>
</evidence>
<dbReference type="SMART" id="SM00355">
    <property type="entry name" value="ZnF_C2H2"/>
    <property type="match status" value="8"/>
</dbReference>
<keyword evidence="4" id="KW-0677">Repeat</keyword>
<dbReference type="SUPFAM" id="SSF57667">
    <property type="entry name" value="beta-beta-alpha zinc fingers"/>
    <property type="match status" value="4"/>
</dbReference>
<gene>
    <name evidence="14" type="ORF">HCN44_008705</name>
</gene>
<evidence type="ECO:0000256" key="10">
    <source>
        <dbReference type="ARBA" id="ARBA00023242"/>
    </source>
</evidence>
<keyword evidence="8" id="KW-0238">DNA-binding</keyword>
<comment type="similarity">
    <text evidence="2">Belongs to the krueppel C2H2-type zinc-finger protein family.</text>
</comment>
<evidence type="ECO:0000256" key="1">
    <source>
        <dbReference type="ARBA" id="ARBA00004123"/>
    </source>
</evidence>
<keyword evidence="15" id="KW-1185">Reference proteome</keyword>
<dbReference type="GO" id="GO:0000978">
    <property type="term" value="F:RNA polymerase II cis-regulatory region sequence-specific DNA binding"/>
    <property type="evidence" value="ECO:0007669"/>
    <property type="project" value="TreeGrafter"/>
</dbReference>
<dbReference type="Gene3D" id="3.30.160.60">
    <property type="entry name" value="Classic Zinc Finger"/>
    <property type="match status" value="8"/>
</dbReference>
<dbReference type="Proteomes" id="UP000639338">
    <property type="component" value="Unassembled WGS sequence"/>
</dbReference>
<dbReference type="FunFam" id="3.30.160.60:FF:001289">
    <property type="entry name" value="Zinc finger protein 574"/>
    <property type="match status" value="1"/>
</dbReference>
<evidence type="ECO:0000259" key="12">
    <source>
        <dbReference type="PROSITE" id="PS50097"/>
    </source>
</evidence>
<evidence type="ECO:0000313" key="14">
    <source>
        <dbReference type="EMBL" id="KAF7990031.1"/>
    </source>
</evidence>
<feature type="domain" description="C2H2-type" evidence="13">
    <location>
        <begin position="467"/>
        <end position="494"/>
    </location>
</feature>
<evidence type="ECO:0000259" key="13">
    <source>
        <dbReference type="PROSITE" id="PS50157"/>
    </source>
</evidence>
<comment type="subcellular location">
    <subcellularLocation>
        <location evidence="1">Nucleus</location>
    </subcellularLocation>
</comment>
<feature type="domain" description="C2H2-type" evidence="13">
    <location>
        <begin position="439"/>
        <end position="466"/>
    </location>
</feature>
<evidence type="ECO:0000256" key="2">
    <source>
        <dbReference type="ARBA" id="ARBA00006991"/>
    </source>
</evidence>
<evidence type="ECO:0000313" key="15">
    <source>
        <dbReference type="Proteomes" id="UP000639338"/>
    </source>
</evidence>
<organism evidence="14 15">
    <name type="scientific">Aphidius gifuensis</name>
    <name type="common">Parasitoid wasp</name>
    <dbReference type="NCBI Taxonomy" id="684658"/>
    <lineage>
        <taxon>Eukaryota</taxon>
        <taxon>Metazoa</taxon>
        <taxon>Ecdysozoa</taxon>
        <taxon>Arthropoda</taxon>
        <taxon>Hexapoda</taxon>
        <taxon>Insecta</taxon>
        <taxon>Pterygota</taxon>
        <taxon>Neoptera</taxon>
        <taxon>Endopterygota</taxon>
        <taxon>Hymenoptera</taxon>
        <taxon>Apocrita</taxon>
        <taxon>Ichneumonoidea</taxon>
        <taxon>Braconidae</taxon>
        <taxon>Aphidiinae</taxon>
        <taxon>Aphidius</taxon>
    </lineage>
</organism>
<protein>
    <submittedName>
        <fullName evidence="14">Uncharacterized protein</fullName>
    </submittedName>
</protein>
<dbReference type="FunFam" id="3.30.160.60:FF:000188">
    <property type="entry name" value="Zinc finger protein 787"/>
    <property type="match status" value="1"/>
</dbReference>
<dbReference type="GO" id="GO:0008270">
    <property type="term" value="F:zinc ion binding"/>
    <property type="evidence" value="ECO:0007669"/>
    <property type="project" value="UniProtKB-KW"/>
</dbReference>